<dbReference type="GO" id="GO:0007165">
    <property type="term" value="P:signal transduction"/>
    <property type="evidence" value="ECO:0007669"/>
    <property type="project" value="UniProtKB-KW"/>
</dbReference>
<evidence type="ECO:0000259" key="5">
    <source>
        <dbReference type="PROSITE" id="PS50111"/>
    </source>
</evidence>
<dbReference type="Gene3D" id="1.10.287.950">
    <property type="entry name" value="Methyl-accepting chemotaxis protein"/>
    <property type="match status" value="1"/>
</dbReference>
<evidence type="ECO:0000256" key="2">
    <source>
        <dbReference type="ARBA" id="ARBA00029447"/>
    </source>
</evidence>
<dbReference type="InterPro" id="IPR004090">
    <property type="entry name" value="Chemotax_Me-accpt_rcpt"/>
</dbReference>
<dbReference type="PANTHER" id="PTHR32089:SF112">
    <property type="entry name" value="LYSOZYME-LIKE PROTEIN-RELATED"/>
    <property type="match status" value="1"/>
</dbReference>
<feature type="domain" description="Methyl-accepting transducer" evidence="5">
    <location>
        <begin position="134"/>
        <end position="353"/>
    </location>
</feature>
<dbReference type="GO" id="GO:0004888">
    <property type="term" value="F:transmembrane signaling receptor activity"/>
    <property type="evidence" value="ECO:0007669"/>
    <property type="project" value="InterPro"/>
</dbReference>
<dbReference type="PANTHER" id="PTHR32089">
    <property type="entry name" value="METHYL-ACCEPTING CHEMOTAXIS PROTEIN MCPB"/>
    <property type="match status" value="1"/>
</dbReference>
<evidence type="ECO:0000256" key="4">
    <source>
        <dbReference type="SAM" id="Phobius"/>
    </source>
</evidence>
<reference evidence="6 7" key="1">
    <citation type="submission" date="2018-03" db="EMBL/GenBank/DDBJ databases">
        <title>Genomic Encyclopedia of Archaeal and Bacterial Type Strains, Phase II (KMG-II): from individual species to whole genera.</title>
        <authorList>
            <person name="Goeker M."/>
        </authorList>
    </citation>
    <scope>NUCLEOTIDE SEQUENCE [LARGE SCALE GENOMIC DNA]</scope>
    <source>
        <strain evidence="6 7">DSM 44889</strain>
    </source>
</reference>
<gene>
    <name evidence="6" type="ORF">BXY45_12846</name>
</gene>
<protein>
    <submittedName>
        <fullName evidence="6">Methyl-accepting chemotaxis protein</fullName>
    </submittedName>
</protein>
<keyword evidence="4" id="KW-0812">Transmembrane</keyword>
<dbReference type="GO" id="GO:0016020">
    <property type="term" value="C:membrane"/>
    <property type="evidence" value="ECO:0007669"/>
    <property type="project" value="InterPro"/>
</dbReference>
<dbReference type="PROSITE" id="PS51257">
    <property type="entry name" value="PROKAR_LIPOPROTEIN"/>
    <property type="match status" value="1"/>
</dbReference>
<comment type="caution">
    <text evidence="6">The sequence shown here is derived from an EMBL/GenBank/DDBJ whole genome shotgun (WGS) entry which is preliminary data.</text>
</comment>
<evidence type="ECO:0000256" key="3">
    <source>
        <dbReference type="PROSITE-ProRule" id="PRU00284"/>
    </source>
</evidence>
<organism evidence="6 7">
    <name type="scientific">Quadrisphaera granulorum</name>
    <dbReference type="NCBI Taxonomy" id="317664"/>
    <lineage>
        <taxon>Bacteria</taxon>
        <taxon>Bacillati</taxon>
        <taxon>Actinomycetota</taxon>
        <taxon>Actinomycetes</taxon>
        <taxon>Kineosporiales</taxon>
        <taxon>Kineosporiaceae</taxon>
        <taxon>Quadrisphaera</taxon>
    </lineage>
</organism>
<keyword evidence="7" id="KW-1185">Reference proteome</keyword>
<keyword evidence="4" id="KW-1133">Transmembrane helix</keyword>
<dbReference type="Proteomes" id="UP000245469">
    <property type="component" value="Unassembled WGS sequence"/>
</dbReference>
<dbReference type="PRINTS" id="PR00260">
    <property type="entry name" value="CHEMTRNSDUCR"/>
</dbReference>
<comment type="similarity">
    <text evidence="2">Belongs to the methyl-accepting chemotaxis (MCP) protein family.</text>
</comment>
<dbReference type="Pfam" id="PF00015">
    <property type="entry name" value="MCPsignal"/>
    <property type="match status" value="1"/>
</dbReference>
<dbReference type="OrthoDB" id="1115140at2"/>
<sequence>MQSNKELTPMGTSRNHLAGAGAVLTAVACVAALASAATGATGGGLRWGLAGVAAAAAALAWWVAAQRSARASRVLARWCAEVASGRLDHLDQLRAAGHGSQAVADALASLASPLAQIAPEARLLTVAGEELGIIGDTLADGAEATTRAAQAISASAGEVSAGVQVAATASYELMASIEEIARSTTEASDVSRQAVASATVASQSIEALGVSSAQIGDVVKVITSIAEQTNLLALNATIEAARAGEAGRGFAVVANEVKDLARETAEATDRISRMVGQIQEDSAGAVTSVKVIRTVIDQIMQSQLTIASAVEEQTQVTQEVSRATAGVASQAGRIAEEIVTVAERAQLNVDAARRSRLAVREIERMGLQMTSVTSSIAVASAGEEGTFRISWDRTSNRLTDTCTGIWSDETCAAYVRELSAAYETAPAGWTFLVDFSQHPAQSARIQETHQSMMAAAVAHGLVRCAFIANNPLVAMQMQRLSDRTGFPVTYVADAAEAQVVLRAAEASRPVS</sequence>
<evidence type="ECO:0000256" key="1">
    <source>
        <dbReference type="ARBA" id="ARBA00023224"/>
    </source>
</evidence>
<evidence type="ECO:0000313" key="7">
    <source>
        <dbReference type="Proteomes" id="UP000245469"/>
    </source>
</evidence>
<keyword evidence="1 3" id="KW-0807">Transducer</keyword>
<accession>A0A315ZW67</accession>
<dbReference type="GO" id="GO:0006935">
    <property type="term" value="P:chemotaxis"/>
    <property type="evidence" value="ECO:0007669"/>
    <property type="project" value="InterPro"/>
</dbReference>
<feature type="transmembrane region" description="Helical" evidence="4">
    <location>
        <begin position="46"/>
        <end position="64"/>
    </location>
</feature>
<proteinExistence type="inferred from homology"/>
<name>A0A315ZW67_9ACTN</name>
<dbReference type="AlphaFoldDB" id="A0A315ZW67"/>
<dbReference type="SMART" id="SM00283">
    <property type="entry name" value="MA"/>
    <property type="match status" value="1"/>
</dbReference>
<keyword evidence="4" id="KW-0472">Membrane</keyword>
<dbReference type="PROSITE" id="PS50111">
    <property type="entry name" value="CHEMOTAXIS_TRANSDUC_2"/>
    <property type="match status" value="1"/>
</dbReference>
<evidence type="ECO:0000313" key="6">
    <source>
        <dbReference type="EMBL" id="PWJ48844.1"/>
    </source>
</evidence>
<dbReference type="InterPro" id="IPR004089">
    <property type="entry name" value="MCPsignal_dom"/>
</dbReference>
<dbReference type="SUPFAM" id="SSF58104">
    <property type="entry name" value="Methyl-accepting chemotaxis protein (MCP) signaling domain"/>
    <property type="match status" value="1"/>
</dbReference>
<dbReference type="EMBL" id="QGDQ01000028">
    <property type="protein sequence ID" value="PWJ48844.1"/>
    <property type="molecule type" value="Genomic_DNA"/>
</dbReference>